<evidence type="ECO:0000313" key="3">
    <source>
        <dbReference type="Proteomes" id="UP000265520"/>
    </source>
</evidence>
<keyword evidence="3" id="KW-1185">Reference proteome</keyword>
<proteinExistence type="predicted"/>
<comment type="caution">
    <text evidence="2">The sequence shown here is derived from an EMBL/GenBank/DDBJ whole genome shotgun (WGS) entry which is preliminary data.</text>
</comment>
<evidence type="ECO:0000256" key="1">
    <source>
        <dbReference type="SAM" id="MobiDB-lite"/>
    </source>
</evidence>
<dbReference type="EMBL" id="LXQA011193360">
    <property type="protein sequence ID" value="MCI88447.1"/>
    <property type="molecule type" value="Genomic_DNA"/>
</dbReference>
<feature type="compositionally biased region" description="Basic residues" evidence="1">
    <location>
        <begin position="13"/>
        <end position="23"/>
    </location>
</feature>
<protein>
    <submittedName>
        <fullName evidence="2">Uncharacterized protein</fullName>
    </submittedName>
</protein>
<dbReference type="AlphaFoldDB" id="A0A392VKN0"/>
<feature type="non-terminal residue" evidence="2">
    <location>
        <position position="45"/>
    </location>
</feature>
<feature type="region of interest" description="Disordered" evidence="1">
    <location>
        <begin position="1"/>
        <end position="45"/>
    </location>
</feature>
<feature type="compositionally biased region" description="Basic and acidic residues" evidence="1">
    <location>
        <begin position="31"/>
        <end position="45"/>
    </location>
</feature>
<evidence type="ECO:0000313" key="2">
    <source>
        <dbReference type="EMBL" id="MCI88447.1"/>
    </source>
</evidence>
<name>A0A392VKN0_9FABA</name>
<organism evidence="2 3">
    <name type="scientific">Trifolium medium</name>
    <dbReference type="NCBI Taxonomy" id="97028"/>
    <lineage>
        <taxon>Eukaryota</taxon>
        <taxon>Viridiplantae</taxon>
        <taxon>Streptophyta</taxon>
        <taxon>Embryophyta</taxon>
        <taxon>Tracheophyta</taxon>
        <taxon>Spermatophyta</taxon>
        <taxon>Magnoliopsida</taxon>
        <taxon>eudicotyledons</taxon>
        <taxon>Gunneridae</taxon>
        <taxon>Pentapetalae</taxon>
        <taxon>rosids</taxon>
        <taxon>fabids</taxon>
        <taxon>Fabales</taxon>
        <taxon>Fabaceae</taxon>
        <taxon>Papilionoideae</taxon>
        <taxon>50 kb inversion clade</taxon>
        <taxon>NPAAA clade</taxon>
        <taxon>Hologalegina</taxon>
        <taxon>IRL clade</taxon>
        <taxon>Trifolieae</taxon>
        <taxon>Trifolium</taxon>
    </lineage>
</organism>
<reference evidence="2 3" key="1">
    <citation type="journal article" date="2018" name="Front. Plant Sci.">
        <title>Red Clover (Trifolium pratense) and Zigzag Clover (T. medium) - A Picture of Genomic Similarities and Differences.</title>
        <authorList>
            <person name="Dluhosova J."/>
            <person name="Istvanek J."/>
            <person name="Nedelnik J."/>
            <person name="Repkova J."/>
        </authorList>
    </citation>
    <scope>NUCLEOTIDE SEQUENCE [LARGE SCALE GENOMIC DNA]</scope>
    <source>
        <strain evidence="3">cv. 10/8</strain>
        <tissue evidence="2">Leaf</tissue>
    </source>
</reference>
<sequence>MSDDSGGWSVVSYRRRKATRHAMRGPGDRQNAIDHGEDSADRRQD</sequence>
<dbReference type="Proteomes" id="UP000265520">
    <property type="component" value="Unassembled WGS sequence"/>
</dbReference>
<accession>A0A392VKN0</accession>